<dbReference type="InterPro" id="IPR033371">
    <property type="entry name" value="ARGLU1"/>
</dbReference>
<evidence type="ECO:0008006" key="5">
    <source>
        <dbReference type="Google" id="ProtNLM"/>
    </source>
</evidence>
<dbReference type="PANTHER" id="PTHR31711:SF1">
    <property type="entry name" value="ARGININE AND GLUTAMATE-RICH PROTEIN 1"/>
    <property type="match status" value="1"/>
</dbReference>
<comment type="caution">
    <text evidence="3">The sequence shown here is derived from an EMBL/GenBank/DDBJ whole genome shotgun (WGS) entry which is preliminary data.</text>
</comment>
<gene>
    <name evidence="3" type="ORF">JXQ802_LOCUS7765</name>
</gene>
<feature type="region of interest" description="Disordered" evidence="2">
    <location>
        <begin position="47"/>
        <end position="88"/>
    </location>
</feature>
<dbReference type="GO" id="GO:0005739">
    <property type="term" value="C:mitochondrion"/>
    <property type="evidence" value="ECO:0007669"/>
    <property type="project" value="TreeGrafter"/>
</dbReference>
<protein>
    <recommendedName>
        <fullName evidence="5">Arginine and glutamate-rich protein 1</fullName>
    </recommendedName>
</protein>
<dbReference type="AlphaFoldDB" id="A0A813XKJ1"/>
<dbReference type="EMBL" id="CAJNOL010000132">
    <property type="protein sequence ID" value="CAF0872869.1"/>
    <property type="molecule type" value="Genomic_DNA"/>
</dbReference>
<sequence length="286" mass="34663">MRTLKLVVVKRGTIDMIKICLFFHRTNNFILVLFRFRVVLQRDGSKDRSITSSSKRHRSRSHDREKEKKSKRFHRRSTSVSSNDDREDSLSITNISRKTTINELDDLASRKKAEIDRLAELERERTQLLRQKETRENLIQAEVDRRVKDIVEIRVREELERRKDEIENEVKRRVDVLKRTMEKQMLIEIEKRNHEEIRKLIIKEEEERKKREDLEKILAENERKLTEAKKKLAEEEEKLRTEQLRLMEDRERFERQLGKQHAREQNLILGKNKTRQKISFTLNSVQ</sequence>
<reference evidence="3" key="1">
    <citation type="submission" date="2021-02" db="EMBL/GenBank/DDBJ databases">
        <authorList>
            <person name="Nowell W R."/>
        </authorList>
    </citation>
    <scope>NUCLEOTIDE SEQUENCE</scope>
</reference>
<keyword evidence="1" id="KW-0175">Coiled coil</keyword>
<keyword evidence="4" id="KW-1185">Reference proteome</keyword>
<evidence type="ECO:0000313" key="3">
    <source>
        <dbReference type="EMBL" id="CAF0872869.1"/>
    </source>
</evidence>
<organism evidence="3 4">
    <name type="scientific">Rotaria sordida</name>
    <dbReference type="NCBI Taxonomy" id="392033"/>
    <lineage>
        <taxon>Eukaryota</taxon>
        <taxon>Metazoa</taxon>
        <taxon>Spiralia</taxon>
        <taxon>Gnathifera</taxon>
        <taxon>Rotifera</taxon>
        <taxon>Eurotatoria</taxon>
        <taxon>Bdelloidea</taxon>
        <taxon>Philodinida</taxon>
        <taxon>Philodinidae</taxon>
        <taxon>Rotaria</taxon>
    </lineage>
</organism>
<evidence type="ECO:0000256" key="2">
    <source>
        <dbReference type="SAM" id="MobiDB-lite"/>
    </source>
</evidence>
<dbReference type="Pfam" id="PF15346">
    <property type="entry name" value="ARGLU"/>
    <property type="match status" value="1"/>
</dbReference>
<dbReference type="GO" id="GO:0045296">
    <property type="term" value="F:cadherin binding"/>
    <property type="evidence" value="ECO:0007669"/>
    <property type="project" value="TreeGrafter"/>
</dbReference>
<name>A0A813XKJ1_9BILA</name>
<dbReference type="Proteomes" id="UP000663870">
    <property type="component" value="Unassembled WGS sequence"/>
</dbReference>
<evidence type="ECO:0000313" key="4">
    <source>
        <dbReference type="Proteomes" id="UP000663870"/>
    </source>
</evidence>
<evidence type="ECO:0000256" key="1">
    <source>
        <dbReference type="SAM" id="Coils"/>
    </source>
</evidence>
<feature type="coiled-coil region" evidence="1">
    <location>
        <begin position="101"/>
        <end position="256"/>
    </location>
</feature>
<accession>A0A813XKJ1</accession>
<dbReference type="PANTHER" id="PTHR31711">
    <property type="entry name" value="ARGININE AND GLUTAMATE-RICH PROTEIN 1"/>
    <property type="match status" value="1"/>
</dbReference>
<proteinExistence type="predicted"/>
<dbReference type="GO" id="GO:0005654">
    <property type="term" value="C:nucleoplasm"/>
    <property type="evidence" value="ECO:0007669"/>
    <property type="project" value="TreeGrafter"/>
</dbReference>